<feature type="transmembrane region" description="Helical" evidence="7">
    <location>
        <begin position="314"/>
        <end position="338"/>
    </location>
</feature>
<dbReference type="VEuPathDB" id="CryptoDB:Vbra_20704"/>
<dbReference type="GO" id="GO:0005886">
    <property type="term" value="C:plasma membrane"/>
    <property type="evidence" value="ECO:0007669"/>
    <property type="project" value="UniProtKB-SubCell"/>
</dbReference>
<accession>A0A0G4EPB2</accession>
<dbReference type="AlphaFoldDB" id="A0A0G4EPB2"/>
<comment type="subcellular location">
    <subcellularLocation>
        <location evidence="7">Cell membrane</location>
        <topology evidence="7">Multi-pass membrane protein</topology>
    </subcellularLocation>
    <subcellularLocation>
        <location evidence="1">Membrane</location>
        <topology evidence="1">Multi-pass membrane protein</topology>
    </subcellularLocation>
</comment>
<comment type="function">
    <text evidence="7">Choline transporter.</text>
</comment>
<evidence type="ECO:0000256" key="5">
    <source>
        <dbReference type="ARBA" id="ARBA00023136"/>
    </source>
</evidence>
<dbReference type="InterPro" id="IPR007603">
    <property type="entry name" value="Choline_transptr-like"/>
</dbReference>
<dbReference type="OrthoDB" id="420519at2759"/>
<feature type="transmembrane region" description="Helical" evidence="7">
    <location>
        <begin position="393"/>
        <end position="424"/>
    </location>
</feature>
<dbReference type="PANTHER" id="PTHR12385:SF14">
    <property type="entry name" value="CHOLINE TRANSPORTER-LIKE 2"/>
    <property type="match status" value="1"/>
</dbReference>
<dbReference type="STRING" id="1169540.A0A0G4EPB2"/>
<evidence type="ECO:0000256" key="1">
    <source>
        <dbReference type="ARBA" id="ARBA00004141"/>
    </source>
</evidence>
<dbReference type="PhylomeDB" id="A0A0G4EPB2"/>
<organism evidence="9 10">
    <name type="scientific">Vitrella brassicaformis (strain CCMP3155)</name>
    <dbReference type="NCBI Taxonomy" id="1169540"/>
    <lineage>
        <taxon>Eukaryota</taxon>
        <taxon>Sar</taxon>
        <taxon>Alveolata</taxon>
        <taxon>Colpodellida</taxon>
        <taxon>Vitrellaceae</taxon>
        <taxon>Vitrella</taxon>
    </lineage>
</organism>
<dbReference type="EMBL" id="CDMY01000285">
    <property type="protein sequence ID" value="CEL99652.1"/>
    <property type="molecule type" value="Genomic_DNA"/>
</dbReference>
<feature type="transmembrane region" description="Helical" evidence="7">
    <location>
        <begin position="562"/>
        <end position="581"/>
    </location>
</feature>
<evidence type="ECO:0000256" key="4">
    <source>
        <dbReference type="ARBA" id="ARBA00022989"/>
    </source>
</evidence>
<protein>
    <recommendedName>
        <fullName evidence="7">Choline transporter-like protein</fullName>
    </recommendedName>
</protein>
<proteinExistence type="inferred from homology"/>
<evidence type="ECO:0000256" key="6">
    <source>
        <dbReference type="ARBA" id="ARBA00023180"/>
    </source>
</evidence>
<feature type="region of interest" description="Disordered" evidence="8">
    <location>
        <begin position="35"/>
        <end position="60"/>
    </location>
</feature>
<keyword evidence="5 7" id="KW-0472">Membrane</keyword>
<evidence type="ECO:0000256" key="2">
    <source>
        <dbReference type="ARBA" id="ARBA00007168"/>
    </source>
</evidence>
<keyword evidence="3 7" id="KW-0812">Transmembrane</keyword>
<dbReference type="InParanoid" id="A0A0G4EPB2"/>
<feature type="transmembrane region" description="Helical" evidence="7">
    <location>
        <begin position="350"/>
        <end position="372"/>
    </location>
</feature>
<dbReference type="GO" id="GO:0022857">
    <property type="term" value="F:transmembrane transporter activity"/>
    <property type="evidence" value="ECO:0007669"/>
    <property type="project" value="UniProtKB-UniRule"/>
</dbReference>
<feature type="transmembrane region" description="Helical" evidence="7">
    <location>
        <begin position="498"/>
        <end position="519"/>
    </location>
</feature>
<dbReference type="Proteomes" id="UP000041254">
    <property type="component" value="Unassembled WGS sequence"/>
</dbReference>
<feature type="transmembrane region" description="Helical" evidence="7">
    <location>
        <begin position="629"/>
        <end position="650"/>
    </location>
</feature>
<comment type="similarity">
    <text evidence="2 7">Belongs to the CTL (choline transporter-like) family.</text>
</comment>
<feature type="transmembrane region" description="Helical" evidence="7">
    <location>
        <begin position="444"/>
        <end position="477"/>
    </location>
</feature>
<dbReference type="OMA" id="LLGIRYM"/>
<keyword evidence="6" id="KW-0325">Glycoprotein</keyword>
<dbReference type="Pfam" id="PF04515">
    <property type="entry name" value="Choline_transpo"/>
    <property type="match status" value="1"/>
</dbReference>
<evidence type="ECO:0000313" key="10">
    <source>
        <dbReference type="Proteomes" id="UP000041254"/>
    </source>
</evidence>
<keyword evidence="10" id="KW-1185">Reference proteome</keyword>
<keyword evidence="4 7" id="KW-1133">Transmembrane helix</keyword>
<feature type="transmembrane region" description="Helical" evidence="7">
    <location>
        <begin position="72"/>
        <end position="93"/>
    </location>
</feature>
<feature type="transmembrane region" description="Helical" evidence="7">
    <location>
        <begin position="662"/>
        <end position="684"/>
    </location>
</feature>
<sequence length="732" mass="79759">MITTTITKIHVAQVGGDGMAHNQAPTTVVVVTDEKPGRQGVGTSAEDGEEFRKGGKNDVSNGPVKKRHCTDILCCLLFIAHVVGVIAIASVAFSKGNPNRLIAGQDFENNFCGVKDKNIDDDKADYPLLYFTLNTEELGSGFPYNEPSKWASTPEIDVTKFSTFFRAVCVKKCPCFKDVPIEKDSTNNETETETPDCPSKSKTVTSFRNYTLWGVSGQPELPALDESLCPYAEQYCVPVPSTTISIAGRYCVPELFDAGEAKDVADYLPSGLVDSWTNFVGDIIVTWPILAISGIIALIIGMLYLIFLRYCAGVIVWVALLLVFAMFAAGGAACYVYSPEMDGKAYQDMLLWTGYVVWAIGAIIFLITLCLCKQIRLGIGIVKTAAMFIYNVPTVLLLPITFFLLTIVLYAVWLTITLFIMSSVDLEESNKGKRYSWNTDTQRGFAFVFFSLLWTNAFLIGMNQMILAGAVGIWYFTAPDANGNKKPRGAVKRAAWNACFYHMGSVAFGSLILAIIQFIKYYLQYLARQAQYAEKNPSKACAACSPCGIGKLLSGVSIANMVYVKLLLCMAYLVACFERCIKFLNKNAYIQVALLGKNFCRSAWAAFCLILRNAFRIAVLAVVGRGLRYLGLLGIVAASGVVGFFITEAWKGDEISSPIFPTIVYCLMGLVIGATIMDVLAMSIDTTLQCFVADEEMSGKGQGGEFTPPPLKAHISRPQEGGGCCGGGKTVD</sequence>
<evidence type="ECO:0000313" key="9">
    <source>
        <dbReference type="EMBL" id="CEL99652.1"/>
    </source>
</evidence>
<name>A0A0G4EPB2_VITBC</name>
<reference evidence="9 10" key="1">
    <citation type="submission" date="2014-11" db="EMBL/GenBank/DDBJ databases">
        <authorList>
            <person name="Zhu J."/>
            <person name="Qi W."/>
            <person name="Song R."/>
        </authorList>
    </citation>
    <scope>NUCLEOTIDE SEQUENCE [LARGE SCALE GENOMIC DNA]</scope>
</reference>
<evidence type="ECO:0000256" key="7">
    <source>
        <dbReference type="RuleBase" id="RU368066"/>
    </source>
</evidence>
<feature type="transmembrane region" description="Helical" evidence="7">
    <location>
        <begin position="285"/>
        <end position="307"/>
    </location>
</feature>
<dbReference type="PANTHER" id="PTHR12385">
    <property type="entry name" value="CHOLINE TRANSPORTER-LIKE (SLC FAMILY 44)"/>
    <property type="match status" value="1"/>
</dbReference>
<gene>
    <name evidence="9" type="ORF">Vbra_20704</name>
</gene>
<evidence type="ECO:0000256" key="3">
    <source>
        <dbReference type="ARBA" id="ARBA00022692"/>
    </source>
</evidence>
<evidence type="ECO:0000256" key="8">
    <source>
        <dbReference type="SAM" id="MobiDB-lite"/>
    </source>
</evidence>